<dbReference type="Proteomes" id="UP001274830">
    <property type="component" value="Unassembled WGS sequence"/>
</dbReference>
<protein>
    <recommendedName>
        <fullName evidence="3">Carboxylic ester hydrolase</fullName>
        <ecNumber evidence="3">3.1.1.-</ecNumber>
    </recommendedName>
</protein>
<dbReference type="EC" id="3.1.1.-" evidence="3"/>
<dbReference type="PANTHER" id="PTHR11559">
    <property type="entry name" value="CARBOXYLESTERASE"/>
    <property type="match status" value="1"/>
</dbReference>
<evidence type="ECO:0000313" key="6">
    <source>
        <dbReference type="Proteomes" id="UP001274830"/>
    </source>
</evidence>
<dbReference type="Pfam" id="PF00135">
    <property type="entry name" value="COesterase"/>
    <property type="match status" value="1"/>
</dbReference>
<evidence type="ECO:0000256" key="1">
    <source>
        <dbReference type="ARBA" id="ARBA00005964"/>
    </source>
</evidence>
<reference evidence="5" key="1">
    <citation type="submission" date="2023-07" db="EMBL/GenBank/DDBJ databases">
        <title>Black Yeasts Isolated from many extreme environments.</title>
        <authorList>
            <person name="Coleine C."/>
            <person name="Stajich J.E."/>
            <person name="Selbmann L."/>
        </authorList>
    </citation>
    <scope>NUCLEOTIDE SEQUENCE</scope>
    <source>
        <strain evidence="5">CCFEE 5485</strain>
    </source>
</reference>
<feature type="chain" id="PRO_5041771590" description="Carboxylic ester hydrolase" evidence="3">
    <location>
        <begin position="20"/>
        <end position="526"/>
    </location>
</feature>
<keyword evidence="3" id="KW-0732">Signal</keyword>
<dbReference type="InterPro" id="IPR029058">
    <property type="entry name" value="AB_hydrolase_fold"/>
</dbReference>
<comment type="similarity">
    <text evidence="1 3">Belongs to the type-B carboxylesterase/lipase family.</text>
</comment>
<name>A0AAE0TSM4_9PEZI</name>
<feature type="signal peptide" evidence="3">
    <location>
        <begin position="1"/>
        <end position="19"/>
    </location>
</feature>
<dbReference type="SUPFAM" id="SSF53474">
    <property type="entry name" value="alpha/beta-Hydrolases"/>
    <property type="match status" value="1"/>
</dbReference>
<dbReference type="InterPro" id="IPR002018">
    <property type="entry name" value="CarbesteraseB"/>
</dbReference>
<evidence type="ECO:0000256" key="3">
    <source>
        <dbReference type="RuleBase" id="RU361235"/>
    </source>
</evidence>
<dbReference type="GO" id="GO:0016787">
    <property type="term" value="F:hydrolase activity"/>
    <property type="evidence" value="ECO:0007669"/>
    <property type="project" value="UniProtKB-KW"/>
</dbReference>
<dbReference type="InterPro" id="IPR019826">
    <property type="entry name" value="Carboxylesterase_B_AS"/>
</dbReference>
<evidence type="ECO:0000256" key="2">
    <source>
        <dbReference type="ARBA" id="ARBA00022801"/>
    </source>
</evidence>
<sequence length="526" mass="57533">MVHIRSLLALAALEAFSTAAPTSSPTVVRASTGYYQGQIDANFTNVREFLSVPFGQTTAGSNRWMPPKAVPMSSNTFNATAYPPACPQYVSAIPTIWNQQIPQYLQYWGNANNSAGESAVFASEDCLKLAIWTPANATAGSNLPVALFWTGGGFQTNGILVPGQLPQRWVSLSQSHIVVTINYRMNIMGFPNAAGLYDQNLGLLDQRLSLEWVRDNIPYFGGDASKIMIWGQSAGAASVDYHNYAFWDDPIAHGIFAESGNAIMGSPWRDNSNFTFVAQNLGCNYSNNASQELACMQQVDYNKIINFMGQYQDNSTLVNPKQPSITFSTVADERVVFHNNTVRYEEGFVSKIPIIYSSVANEGGSLQPYPVNNPYNGTNQSLANSITESLSLCTGATSTQLRHSIGLPTFRYQYAGNWSNQDPLPWMGAFHSSDLVMLFGAYTDGEGPCCEPLEAETSKTMGEYILAFMRDPWNGPQTKGWYPMDPTADNGGTMLRFGADGKAVQNVTGYEVEGVCFGTNTYNPFP</sequence>
<gene>
    <name evidence="5" type="ORF">LTR78_008898</name>
</gene>
<keyword evidence="6" id="KW-1185">Reference proteome</keyword>
<proteinExistence type="inferred from homology"/>
<keyword evidence="2 3" id="KW-0378">Hydrolase</keyword>
<comment type="caution">
    <text evidence="5">The sequence shown here is derived from an EMBL/GenBank/DDBJ whole genome shotgun (WGS) entry which is preliminary data.</text>
</comment>
<evidence type="ECO:0000313" key="5">
    <source>
        <dbReference type="EMBL" id="KAK3671263.1"/>
    </source>
</evidence>
<dbReference type="InterPro" id="IPR050309">
    <property type="entry name" value="Type-B_Carboxylest/Lipase"/>
</dbReference>
<feature type="domain" description="Carboxylesterase type B" evidence="4">
    <location>
        <begin position="25"/>
        <end position="374"/>
    </location>
</feature>
<dbReference type="AlphaFoldDB" id="A0AAE0TSM4"/>
<evidence type="ECO:0000259" key="4">
    <source>
        <dbReference type="Pfam" id="PF00135"/>
    </source>
</evidence>
<dbReference type="Gene3D" id="3.40.50.1820">
    <property type="entry name" value="alpha/beta hydrolase"/>
    <property type="match status" value="1"/>
</dbReference>
<accession>A0AAE0TSM4</accession>
<organism evidence="5 6">
    <name type="scientific">Recurvomyces mirabilis</name>
    <dbReference type="NCBI Taxonomy" id="574656"/>
    <lineage>
        <taxon>Eukaryota</taxon>
        <taxon>Fungi</taxon>
        <taxon>Dikarya</taxon>
        <taxon>Ascomycota</taxon>
        <taxon>Pezizomycotina</taxon>
        <taxon>Dothideomycetes</taxon>
        <taxon>Dothideomycetidae</taxon>
        <taxon>Mycosphaerellales</taxon>
        <taxon>Teratosphaeriaceae</taxon>
        <taxon>Recurvomyces</taxon>
    </lineage>
</organism>
<dbReference type="EMBL" id="JAUTXT010000045">
    <property type="protein sequence ID" value="KAK3671263.1"/>
    <property type="molecule type" value="Genomic_DNA"/>
</dbReference>
<dbReference type="PROSITE" id="PS00122">
    <property type="entry name" value="CARBOXYLESTERASE_B_1"/>
    <property type="match status" value="1"/>
</dbReference>